<sequence length="81" mass="8484">MASCLLPLGTAVEVEQLVAVTIPGYSVAATASMPTNDAQDGEQLKARGSCGAALGRLAARSVREREQVIDWWGRDLADGPN</sequence>
<protein>
    <submittedName>
        <fullName evidence="1">Uncharacterized protein</fullName>
    </submittedName>
</protein>
<gene>
    <name evidence="1" type="ORF">AAHA92_12214</name>
</gene>
<dbReference type="EMBL" id="JBEAFC010000005">
    <property type="protein sequence ID" value="KAL1556619.1"/>
    <property type="molecule type" value="Genomic_DNA"/>
</dbReference>
<keyword evidence="2" id="KW-1185">Reference proteome</keyword>
<dbReference type="Proteomes" id="UP001567538">
    <property type="component" value="Unassembled WGS sequence"/>
</dbReference>
<accession>A0ABD1HKI1</accession>
<organism evidence="1 2">
    <name type="scientific">Salvia divinorum</name>
    <name type="common">Maria pastora</name>
    <name type="synonym">Diviner's sage</name>
    <dbReference type="NCBI Taxonomy" id="28513"/>
    <lineage>
        <taxon>Eukaryota</taxon>
        <taxon>Viridiplantae</taxon>
        <taxon>Streptophyta</taxon>
        <taxon>Embryophyta</taxon>
        <taxon>Tracheophyta</taxon>
        <taxon>Spermatophyta</taxon>
        <taxon>Magnoliopsida</taxon>
        <taxon>eudicotyledons</taxon>
        <taxon>Gunneridae</taxon>
        <taxon>Pentapetalae</taxon>
        <taxon>asterids</taxon>
        <taxon>lamiids</taxon>
        <taxon>Lamiales</taxon>
        <taxon>Lamiaceae</taxon>
        <taxon>Nepetoideae</taxon>
        <taxon>Mentheae</taxon>
        <taxon>Salviinae</taxon>
        <taxon>Salvia</taxon>
        <taxon>Salvia subgen. Calosphace</taxon>
    </lineage>
</organism>
<name>A0ABD1HKI1_SALDI</name>
<dbReference type="AlphaFoldDB" id="A0ABD1HKI1"/>
<comment type="caution">
    <text evidence="1">The sequence shown here is derived from an EMBL/GenBank/DDBJ whole genome shotgun (WGS) entry which is preliminary data.</text>
</comment>
<evidence type="ECO:0000313" key="2">
    <source>
        <dbReference type="Proteomes" id="UP001567538"/>
    </source>
</evidence>
<reference evidence="1 2" key="1">
    <citation type="submission" date="2024-06" db="EMBL/GenBank/DDBJ databases">
        <title>A chromosome level genome sequence of Diviner's sage (Salvia divinorum).</title>
        <authorList>
            <person name="Ford S.A."/>
            <person name="Ro D.-K."/>
            <person name="Ness R.W."/>
            <person name="Phillips M.A."/>
        </authorList>
    </citation>
    <scope>NUCLEOTIDE SEQUENCE [LARGE SCALE GENOMIC DNA]</scope>
    <source>
        <strain evidence="1">SAF-2024a</strain>
        <tissue evidence="1">Leaf</tissue>
    </source>
</reference>
<evidence type="ECO:0000313" key="1">
    <source>
        <dbReference type="EMBL" id="KAL1556619.1"/>
    </source>
</evidence>
<proteinExistence type="predicted"/>